<evidence type="ECO:0000313" key="2">
    <source>
        <dbReference type="EMBL" id="RKQ73883.1"/>
    </source>
</evidence>
<organism evidence="2 3">
    <name type="scientific">Oceanibaculum indicum</name>
    <dbReference type="NCBI Taxonomy" id="526216"/>
    <lineage>
        <taxon>Bacteria</taxon>
        <taxon>Pseudomonadati</taxon>
        <taxon>Pseudomonadota</taxon>
        <taxon>Alphaproteobacteria</taxon>
        <taxon>Rhodospirillales</taxon>
        <taxon>Oceanibaculaceae</taxon>
        <taxon>Oceanibaculum</taxon>
    </lineage>
</organism>
<proteinExistence type="predicted"/>
<dbReference type="PANTHER" id="PTHR39323:SF1">
    <property type="entry name" value="BLR1149 PROTEIN"/>
    <property type="match status" value="1"/>
</dbReference>
<dbReference type="AlphaFoldDB" id="A0A420WS85"/>
<dbReference type="Gene3D" id="3.60.21.10">
    <property type="match status" value="1"/>
</dbReference>
<protein>
    <recommendedName>
        <fullName evidence="1">Calcineurin-like phosphoesterase domain-containing protein</fullName>
    </recommendedName>
</protein>
<dbReference type="InterPro" id="IPR024173">
    <property type="entry name" value="Pesterase_MJ0037-like"/>
</dbReference>
<evidence type="ECO:0000313" key="3">
    <source>
        <dbReference type="Proteomes" id="UP000277424"/>
    </source>
</evidence>
<dbReference type="PANTHER" id="PTHR39323">
    <property type="entry name" value="BLR1149 PROTEIN"/>
    <property type="match status" value="1"/>
</dbReference>
<dbReference type="PIRSF" id="PIRSF000887">
    <property type="entry name" value="Pesterase_MJ0037"/>
    <property type="match status" value="1"/>
</dbReference>
<dbReference type="GO" id="GO:0016787">
    <property type="term" value="F:hydrolase activity"/>
    <property type="evidence" value="ECO:0007669"/>
    <property type="project" value="InterPro"/>
</dbReference>
<feature type="domain" description="Calcineurin-like phosphoesterase" evidence="1">
    <location>
        <begin position="28"/>
        <end position="127"/>
    </location>
</feature>
<dbReference type="RefSeq" id="WP_121218964.1">
    <property type="nucleotide sequence ID" value="NZ_RBIG01000001.1"/>
</dbReference>
<reference evidence="2 3" key="1">
    <citation type="submission" date="2018-10" db="EMBL/GenBank/DDBJ databases">
        <title>Comparative analysis of microorganisms from saline springs in Andes Mountain Range, Colombia.</title>
        <authorList>
            <person name="Rubin E."/>
        </authorList>
    </citation>
    <scope>NUCLEOTIDE SEQUENCE [LARGE SCALE GENOMIC DNA]</scope>
    <source>
        <strain evidence="2 3">USBA 36</strain>
    </source>
</reference>
<accession>A0A420WS85</accession>
<gene>
    <name evidence="2" type="ORF">BCL74_1675</name>
</gene>
<comment type="caution">
    <text evidence="2">The sequence shown here is derived from an EMBL/GenBank/DDBJ whole genome shotgun (WGS) entry which is preliminary data.</text>
</comment>
<sequence>MPNASRFLLNGAELTADFSGALWWEERRLLVAADLHLEKGSGYARHGTLLPPYDTRETLARLEAVMARLKPAMLICLGDSFHDGDAAARLEADDIALLSRLTASCDWRWIAGNHDPAPPANWGGRVESEIVLGPLVFRHEAAAGSAAGEVSGHYHPKATVQTRARRVSGRCFVTDGRRLILPAFGAYAGGLDVSDPAIGRLFPKGFDIHLIGRARVHSLPGRR</sequence>
<dbReference type="InterPro" id="IPR029052">
    <property type="entry name" value="Metallo-depent_PP-like"/>
</dbReference>
<evidence type="ECO:0000259" key="1">
    <source>
        <dbReference type="Pfam" id="PF00149"/>
    </source>
</evidence>
<dbReference type="InterPro" id="IPR004843">
    <property type="entry name" value="Calcineurin-like_PHP"/>
</dbReference>
<dbReference type="Pfam" id="PF00149">
    <property type="entry name" value="Metallophos"/>
    <property type="match status" value="1"/>
</dbReference>
<dbReference type="NCBIfam" id="TIGR04123">
    <property type="entry name" value="P_estr_lig_assc"/>
    <property type="match status" value="1"/>
</dbReference>
<dbReference type="InterPro" id="IPR026336">
    <property type="entry name" value="PdeM-like"/>
</dbReference>
<name>A0A420WS85_9PROT</name>
<dbReference type="OrthoDB" id="9795838at2"/>
<dbReference type="Proteomes" id="UP000277424">
    <property type="component" value="Unassembled WGS sequence"/>
</dbReference>
<dbReference type="EMBL" id="RBIG01000001">
    <property type="protein sequence ID" value="RKQ73883.1"/>
    <property type="molecule type" value="Genomic_DNA"/>
</dbReference>
<dbReference type="SUPFAM" id="SSF56300">
    <property type="entry name" value="Metallo-dependent phosphatases"/>
    <property type="match status" value="1"/>
</dbReference>